<dbReference type="AlphaFoldDB" id="A0A8J6FV71"/>
<dbReference type="PANTHER" id="PTHR10405">
    <property type="entry name" value="SPINDLIN"/>
    <property type="match status" value="1"/>
</dbReference>
<gene>
    <name evidence="2" type="ORF">LTLLF_200485</name>
</gene>
<comment type="caution">
    <text evidence="2">The sequence shown here is derived from an EMBL/GenBank/DDBJ whole genome shotgun (WGS) entry which is preliminary data.</text>
</comment>
<sequence>MVLEEVPIMKPWFYITYEKYPVLDIYHLLDDFIEGNLHIMTECPPVEVTSEVDRDVLTGKCVQYKKSNGTQKSGKIIHQVPTKPPMYFIKLDNDVYIYVYDLVKSR</sequence>
<dbReference type="EMBL" id="JAATJU010027349">
    <property type="protein sequence ID" value="KAH0500546.1"/>
    <property type="molecule type" value="Genomic_DNA"/>
</dbReference>
<dbReference type="Gene3D" id="2.80.10.70">
    <property type="entry name" value="Spindlin/Ssty"/>
    <property type="match status" value="1"/>
</dbReference>
<evidence type="ECO:0000313" key="3">
    <source>
        <dbReference type="Proteomes" id="UP000710432"/>
    </source>
</evidence>
<proteinExistence type="inferred from homology"/>
<name>A0A8J6FV71_MICOH</name>
<accession>A0A8J6FV71</accession>
<organism evidence="2 3">
    <name type="scientific">Microtus ochrogaster</name>
    <name type="common">Prairie vole</name>
    <dbReference type="NCBI Taxonomy" id="79684"/>
    <lineage>
        <taxon>Eukaryota</taxon>
        <taxon>Metazoa</taxon>
        <taxon>Chordata</taxon>
        <taxon>Craniata</taxon>
        <taxon>Vertebrata</taxon>
        <taxon>Euteleostomi</taxon>
        <taxon>Mammalia</taxon>
        <taxon>Eutheria</taxon>
        <taxon>Euarchontoglires</taxon>
        <taxon>Glires</taxon>
        <taxon>Rodentia</taxon>
        <taxon>Myomorpha</taxon>
        <taxon>Muroidea</taxon>
        <taxon>Cricetidae</taxon>
        <taxon>Arvicolinae</taxon>
        <taxon>Microtus</taxon>
    </lineage>
</organism>
<dbReference type="Pfam" id="PF02513">
    <property type="entry name" value="Spin-Ssty"/>
    <property type="match status" value="2"/>
</dbReference>
<dbReference type="Proteomes" id="UP000710432">
    <property type="component" value="Unassembled WGS sequence"/>
</dbReference>
<dbReference type="InterPro" id="IPR042567">
    <property type="entry name" value="SPIN/Ssty_sf"/>
</dbReference>
<dbReference type="InterPro" id="IPR003671">
    <property type="entry name" value="SPIN/Ssty"/>
</dbReference>
<evidence type="ECO:0000256" key="1">
    <source>
        <dbReference type="ARBA" id="ARBA00009467"/>
    </source>
</evidence>
<dbReference type="GO" id="GO:0007276">
    <property type="term" value="P:gamete generation"/>
    <property type="evidence" value="ECO:0007669"/>
    <property type="project" value="InterPro"/>
</dbReference>
<reference evidence="2" key="1">
    <citation type="submission" date="2020-03" db="EMBL/GenBank/DDBJ databases">
        <title>Studies in the Genomics of Life Span.</title>
        <authorList>
            <person name="Glass D."/>
        </authorList>
    </citation>
    <scope>NUCLEOTIDE SEQUENCE</scope>
    <source>
        <strain evidence="2">LTLLF</strain>
        <tissue evidence="2">Muscle</tissue>
    </source>
</reference>
<comment type="similarity">
    <text evidence="1">Belongs to the SPIN/STSY family.</text>
</comment>
<protein>
    <submittedName>
        <fullName evidence="2">Spindlin-2</fullName>
    </submittedName>
</protein>
<evidence type="ECO:0000313" key="2">
    <source>
        <dbReference type="EMBL" id="KAH0500546.1"/>
    </source>
</evidence>